<name>A0ABX1AA92_9ACTN</name>
<accession>A0ABX1AA92</accession>
<dbReference type="Pfam" id="PF18431">
    <property type="entry name" value="RNAse_A_bac"/>
    <property type="match status" value="1"/>
</dbReference>
<proteinExistence type="predicted"/>
<protein>
    <recommendedName>
        <fullName evidence="1">Bacterial CdiA-CT RNAse A domain-containing protein</fullName>
    </recommendedName>
</protein>
<sequence length="135" mass="14992">MDKHVGLTDEQLTQRLRDQPNAPSASAFKDLATAQRLTQQVLDNDANAIRVDEWIQGVERRMAARPNYNPDASSIQPPLQLTVNEVVGRTVTRDQYDAHGMNATAQDVHTVQVALKYKRGLDPPFVVVTAYPVSP</sequence>
<dbReference type="InterPro" id="IPR041436">
    <property type="entry name" value="RNAse_A_bac"/>
</dbReference>
<reference evidence="2 3" key="1">
    <citation type="submission" date="2020-03" db="EMBL/GenBank/DDBJ databases">
        <title>WGS of actinomycetes isolated from Thailand.</title>
        <authorList>
            <person name="Thawai C."/>
        </authorList>
    </citation>
    <scope>NUCLEOTIDE SEQUENCE [LARGE SCALE GENOMIC DNA]</scope>
    <source>
        <strain evidence="2 3">SBST2-5</strain>
    </source>
</reference>
<dbReference type="CDD" id="cd20684">
    <property type="entry name" value="CdiA-CT_Yk_RNaseA-like"/>
    <property type="match status" value="1"/>
</dbReference>
<comment type="caution">
    <text evidence="2">The sequence shown here is derived from an EMBL/GenBank/DDBJ whole genome shotgun (WGS) entry which is preliminary data.</text>
</comment>
<evidence type="ECO:0000259" key="1">
    <source>
        <dbReference type="Pfam" id="PF18431"/>
    </source>
</evidence>
<gene>
    <name evidence="2" type="ORF">HCJ93_25980</name>
</gene>
<evidence type="ECO:0000313" key="3">
    <source>
        <dbReference type="Proteomes" id="UP000730591"/>
    </source>
</evidence>
<dbReference type="EMBL" id="JAATEM010000038">
    <property type="protein sequence ID" value="NJP53420.1"/>
    <property type="molecule type" value="Genomic_DNA"/>
</dbReference>
<keyword evidence="3" id="KW-1185">Reference proteome</keyword>
<evidence type="ECO:0000313" key="2">
    <source>
        <dbReference type="EMBL" id="NJP53420.1"/>
    </source>
</evidence>
<organism evidence="2 3">
    <name type="scientific">Streptomyces composti</name>
    <dbReference type="NCBI Taxonomy" id="2720025"/>
    <lineage>
        <taxon>Bacteria</taxon>
        <taxon>Bacillati</taxon>
        <taxon>Actinomycetota</taxon>
        <taxon>Actinomycetes</taxon>
        <taxon>Kitasatosporales</taxon>
        <taxon>Streptomycetaceae</taxon>
        <taxon>Streptomyces</taxon>
    </lineage>
</organism>
<feature type="domain" description="Bacterial CdiA-CT RNAse A" evidence="1">
    <location>
        <begin position="1"/>
        <end position="132"/>
    </location>
</feature>
<dbReference type="Proteomes" id="UP000730591">
    <property type="component" value="Unassembled WGS sequence"/>
</dbReference>